<sequence length="548" mass="62032">MLDDVEEKDLKVLKVIAETLNRSNDLEDMLQSVLPKLLKMMDLTAGWIFLVDNKKPYYTFMASHDLPPALSWGNNQPMCKGTCFCLDEYWDGNLTKPVNIISCKRLENALLHDWGETNGLTHHATVPLSAGGEQFGLLNVAAPNKKYFSDDELILLQSVAFQIGTAVKRTRLFQSQKKRAENFALLDQVVQFIWGLTDLNEFPKKIIKKCDSLFQWPFIAFYMKEGNGYRLQAVNKRIDLHHTNDIPIDSDHDIAKAILEKKVVENKSTHRFMRSLGFPNYPSSVTVPLLSLKEGQQGALFIAGEKYNSFSSSDIAVLKALTSHISLAIESIIVNEKRQELLLYNERNRLARDLHDSVNQKLFSLSLTSNGMKEMISQDEHVLLEATKEIHETAQSALIEMKSLIWQLRPVGLEEGLITALKNDANKLELTVTDFVQGVYHLPMKIEETLWRIGQEALNNVKKHANTQKVLIQLQIKAPYLFFCISDSGRGFDAQSEIHRKRTLGLTSMRERAEIAGGSFSIYSIPGKGTTITVMIPWKVEKGEQHGD</sequence>
<dbReference type="Proteomes" id="UP000247978">
    <property type="component" value="Unassembled WGS sequence"/>
</dbReference>
<dbReference type="InterPro" id="IPR036890">
    <property type="entry name" value="HATPase_C_sf"/>
</dbReference>
<dbReference type="InterPro" id="IPR011712">
    <property type="entry name" value="Sig_transdc_His_kin_sub3_dim/P"/>
</dbReference>
<accession>A0A2V3W481</accession>
<dbReference type="SUPFAM" id="SSF55874">
    <property type="entry name" value="ATPase domain of HSP90 chaperone/DNA topoisomerase II/histidine kinase"/>
    <property type="match status" value="1"/>
</dbReference>
<dbReference type="AlphaFoldDB" id="A0A2V3W481"/>
<evidence type="ECO:0000256" key="3">
    <source>
        <dbReference type="ARBA" id="ARBA00022679"/>
    </source>
</evidence>
<dbReference type="CDD" id="cd16917">
    <property type="entry name" value="HATPase_UhpB-NarQ-NarX-like"/>
    <property type="match status" value="1"/>
</dbReference>
<evidence type="ECO:0000256" key="5">
    <source>
        <dbReference type="ARBA" id="ARBA00023012"/>
    </source>
</evidence>
<feature type="domain" description="Histidine kinase/HSP90-like ATPase" evidence="7">
    <location>
        <begin position="445"/>
        <end position="540"/>
    </location>
</feature>
<dbReference type="Gene3D" id="3.30.565.10">
    <property type="entry name" value="Histidine kinase-like ATPase, C-terminal domain"/>
    <property type="match status" value="1"/>
</dbReference>
<dbReference type="Pfam" id="PF02518">
    <property type="entry name" value="HATPase_c"/>
    <property type="match status" value="1"/>
</dbReference>
<dbReference type="Gene3D" id="3.30.450.40">
    <property type="match status" value="2"/>
</dbReference>
<keyword evidence="9" id="KW-1185">Reference proteome</keyword>
<dbReference type="PANTHER" id="PTHR24421:SF40">
    <property type="entry name" value="SENSOR HISTIDINE KINASE YHCY"/>
    <property type="match status" value="1"/>
</dbReference>
<dbReference type="GO" id="GO:0046983">
    <property type="term" value="F:protein dimerization activity"/>
    <property type="evidence" value="ECO:0007669"/>
    <property type="project" value="InterPro"/>
</dbReference>
<dbReference type="Gene3D" id="1.20.5.1930">
    <property type="match status" value="1"/>
</dbReference>
<keyword evidence="3" id="KW-0808">Transferase</keyword>
<dbReference type="Pfam" id="PF07730">
    <property type="entry name" value="HisKA_3"/>
    <property type="match status" value="1"/>
</dbReference>
<dbReference type="Pfam" id="PF13185">
    <property type="entry name" value="GAF_2"/>
    <property type="match status" value="1"/>
</dbReference>
<evidence type="ECO:0000259" key="7">
    <source>
        <dbReference type="SMART" id="SM00387"/>
    </source>
</evidence>
<organism evidence="8 9">
    <name type="scientific">Pseudogracilibacillus auburnensis</name>
    <dbReference type="NCBI Taxonomy" id="1494959"/>
    <lineage>
        <taxon>Bacteria</taxon>
        <taxon>Bacillati</taxon>
        <taxon>Bacillota</taxon>
        <taxon>Bacilli</taxon>
        <taxon>Bacillales</taxon>
        <taxon>Bacillaceae</taxon>
        <taxon>Pseudogracilibacillus</taxon>
    </lineage>
</organism>
<dbReference type="InterPro" id="IPR029016">
    <property type="entry name" value="GAF-like_dom_sf"/>
</dbReference>
<dbReference type="InterPro" id="IPR003594">
    <property type="entry name" value="HATPase_dom"/>
</dbReference>
<dbReference type="PANTHER" id="PTHR24421">
    <property type="entry name" value="NITRATE/NITRITE SENSOR PROTEIN NARX-RELATED"/>
    <property type="match status" value="1"/>
</dbReference>
<protein>
    <recommendedName>
        <fullName evidence="2">histidine kinase</fullName>
        <ecNumber evidence="2">2.7.13.3</ecNumber>
    </recommendedName>
</protein>
<dbReference type="InterPro" id="IPR050482">
    <property type="entry name" value="Sensor_HK_TwoCompSys"/>
</dbReference>
<evidence type="ECO:0000256" key="2">
    <source>
        <dbReference type="ARBA" id="ARBA00012438"/>
    </source>
</evidence>
<dbReference type="SMART" id="SM00065">
    <property type="entry name" value="GAF"/>
    <property type="match status" value="1"/>
</dbReference>
<dbReference type="EMBL" id="QJJQ01000015">
    <property type="protein sequence ID" value="PXW83559.1"/>
    <property type="molecule type" value="Genomic_DNA"/>
</dbReference>
<comment type="catalytic activity">
    <reaction evidence="1">
        <text>ATP + protein L-histidine = ADP + protein N-phospho-L-histidine.</text>
        <dbReference type="EC" id="2.7.13.3"/>
    </reaction>
</comment>
<proteinExistence type="predicted"/>
<gene>
    <name evidence="8" type="ORF">DFR56_11527</name>
</gene>
<evidence type="ECO:0000313" key="8">
    <source>
        <dbReference type="EMBL" id="PXW83559.1"/>
    </source>
</evidence>
<dbReference type="SUPFAM" id="SSF55781">
    <property type="entry name" value="GAF domain-like"/>
    <property type="match status" value="2"/>
</dbReference>
<dbReference type="SMART" id="SM00387">
    <property type="entry name" value="HATPase_c"/>
    <property type="match status" value="1"/>
</dbReference>
<dbReference type="GO" id="GO:0016020">
    <property type="term" value="C:membrane"/>
    <property type="evidence" value="ECO:0007669"/>
    <property type="project" value="InterPro"/>
</dbReference>
<dbReference type="EC" id="2.7.13.3" evidence="2"/>
<evidence type="ECO:0000256" key="4">
    <source>
        <dbReference type="ARBA" id="ARBA00022777"/>
    </source>
</evidence>
<feature type="domain" description="GAF" evidence="6">
    <location>
        <begin position="25"/>
        <end position="177"/>
    </location>
</feature>
<evidence type="ECO:0000259" key="6">
    <source>
        <dbReference type="SMART" id="SM00065"/>
    </source>
</evidence>
<evidence type="ECO:0000313" key="9">
    <source>
        <dbReference type="Proteomes" id="UP000247978"/>
    </source>
</evidence>
<keyword evidence="5" id="KW-0902">Two-component regulatory system</keyword>
<dbReference type="InterPro" id="IPR003018">
    <property type="entry name" value="GAF"/>
</dbReference>
<reference evidence="8 9" key="1">
    <citation type="submission" date="2018-05" db="EMBL/GenBank/DDBJ databases">
        <title>Genomic Encyclopedia of Type Strains, Phase IV (KMG-IV): sequencing the most valuable type-strain genomes for metagenomic binning, comparative biology and taxonomic classification.</title>
        <authorList>
            <person name="Goeker M."/>
        </authorList>
    </citation>
    <scope>NUCLEOTIDE SEQUENCE [LARGE SCALE GENOMIC DNA]</scope>
    <source>
        <strain evidence="8 9">DSM 28556</strain>
    </source>
</reference>
<evidence type="ECO:0000256" key="1">
    <source>
        <dbReference type="ARBA" id="ARBA00000085"/>
    </source>
</evidence>
<dbReference type="GO" id="GO:0000155">
    <property type="term" value="F:phosphorelay sensor kinase activity"/>
    <property type="evidence" value="ECO:0007669"/>
    <property type="project" value="InterPro"/>
</dbReference>
<name>A0A2V3W481_9BACI</name>
<comment type="caution">
    <text evidence="8">The sequence shown here is derived from an EMBL/GenBank/DDBJ whole genome shotgun (WGS) entry which is preliminary data.</text>
</comment>
<keyword evidence="4" id="KW-0418">Kinase</keyword>
<dbReference type="RefSeq" id="WP_110396757.1">
    <property type="nucleotide sequence ID" value="NZ_JBHUHB010000001.1"/>
</dbReference>